<feature type="compositionally biased region" description="Polar residues" evidence="1">
    <location>
        <begin position="214"/>
        <end position="228"/>
    </location>
</feature>
<proteinExistence type="predicted"/>
<feature type="compositionally biased region" description="Basic and acidic residues" evidence="1">
    <location>
        <begin position="94"/>
        <end position="107"/>
    </location>
</feature>
<accession>E4YQW1</accession>
<dbReference type="EMBL" id="FN655074">
    <property type="protein sequence ID" value="CBY37856.1"/>
    <property type="molecule type" value="Genomic_DNA"/>
</dbReference>
<feature type="compositionally biased region" description="Basic residues" evidence="1">
    <location>
        <begin position="236"/>
        <end position="249"/>
    </location>
</feature>
<evidence type="ECO:0000313" key="3">
    <source>
        <dbReference type="EMBL" id="CBY37856.1"/>
    </source>
</evidence>
<keyword evidence="2" id="KW-0812">Transmembrane</keyword>
<dbReference type="AlphaFoldDB" id="E4YQW1"/>
<feature type="transmembrane region" description="Helical" evidence="2">
    <location>
        <begin position="40"/>
        <end position="62"/>
    </location>
</feature>
<evidence type="ECO:0000256" key="2">
    <source>
        <dbReference type="SAM" id="Phobius"/>
    </source>
</evidence>
<name>E4YQW1_OIKDI</name>
<gene>
    <name evidence="3" type="ORF">GSOID_T00031343001</name>
</gene>
<feature type="compositionally biased region" description="Polar residues" evidence="1">
    <location>
        <begin position="136"/>
        <end position="146"/>
    </location>
</feature>
<feature type="region of interest" description="Disordered" evidence="1">
    <location>
        <begin position="94"/>
        <end position="159"/>
    </location>
</feature>
<evidence type="ECO:0000256" key="1">
    <source>
        <dbReference type="SAM" id="MobiDB-lite"/>
    </source>
</evidence>
<feature type="region of interest" description="Disordered" evidence="1">
    <location>
        <begin position="214"/>
        <end position="257"/>
    </location>
</feature>
<keyword evidence="2" id="KW-0472">Membrane</keyword>
<organism evidence="3">
    <name type="scientific">Oikopleura dioica</name>
    <name type="common">Tunicate</name>
    <dbReference type="NCBI Taxonomy" id="34765"/>
    <lineage>
        <taxon>Eukaryota</taxon>
        <taxon>Metazoa</taxon>
        <taxon>Chordata</taxon>
        <taxon>Tunicata</taxon>
        <taxon>Appendicularia</taxon>
        <taxon>Copelata</taxon>
        <taxon>Oikopleuridae</taxon>
        <taxon>Oikopleura</taxon>
    </lineage>
</organism>
<protein>
    <submittedName>
        <fullName evidence="3">Uncharacterized protein</fullName>
    </submittedName>
</protein>
<keyword evidence="2" id="KW-1133">Transmembrane helix</keyword>
<dbReference type="Proteomes" id="UP000011014">
    <property type="component" value="Unassembled WGS sequence"/>
</dbReference>
<sequence length="368" mass="41295">MLQLASKTRLNPVYYGFLKALAWTIQILPDRAAVLLLRLVKIIFTIFPHLCFASVSLLLFMVRFCGNIAVPIWPLPEIFQWTISSAFSRAAADENEQRNSVTPERKSAQPKNNSKTENKAKSNKDKTSRKNASIDKVSQQPVNASSPKKPKLAISPISSIKIDTERSPLESKTLPEARRSSSTSLVQSLSDFAATFGTLFGSSQSKSEEVISPITSAGEVSSDNSVKTSSDEEVKKHVRSRSKKSKKSPSKVSFSSEISEIPDNDRIFRTNLPSIRPQTRTLYEYDTQDCPVSQKENLYPSAGIATCMEREQKLQDRIEFLRSSIKKGIDGMNRVLDNMQQARYRDQVLNGEISTDQYFDHIGHMHLN</sequence>
<reference evidence="3" key="1">
    <citation type="journal article" date="2010" name="Science">
        <title>Plasticity of animal genome architecture unmasked by rapid evolution of a pelagic tunicate.</title>
        <authorList>
            <person name="Denoeud F."/>
            <person name="Henriet S."/>
            <person name="Mungpakdee S."/>
            <person name="Aury J.M."/>
            <person name="Da Silva C."/>
            <person name="Brinkmann H."/>
            <person name="Mikhaleva J."/>
            <person name="Olsen L.C."/>
            <person name="Jubin C."/>
            <person name="Canestro C."/>
            <person name="Bouquet J.M."/>
            <person name="Danks G."/>
            <person name="Poulain J."/>
            <person name="Campsteijn C."/>
            <person name="Adamski M."/>
            <person name="Cross I."/>
            <person name="Yadetie F."/>
            <person name="Muffato M."/>
            <person name="Louis A."/>
            <person name="Butcher S."/>
            <person name="Tsagkogeorga G."/>
            <person name="Konrad A."/>
            <person name="Singh S."/>
            <person name="Jensen M.F."/>
            <person name="Cong E.H."/>
            <person name="Eikeseth-Otteraa H."/>
            <person name="Noel B."/>
            <person name="Anthouard V."/>
            <person name="Porcel B.M."/>
            <person name="Kachouri-Lafond R."/>
            <person name="Nishino A."/>
            <person name="Ugolini M."/>
            <person name="Chourrout P."/>
            <person name="Nishida H."/>
            <person name="Aasland R."/>
            <person name="Huzurbazar S."/>
            <person name="Westhof E."/>
            <person name="Delsuc F."/>
            <person name="Lehrach H."/>
            <person name="Reinhardt R."/>
            <person name="Weissenbach J."/>
            <person name="Roy S.W."/>
            <person name="Artiguenave F."/>
            <person name="Postlethwait J.H."/>
            <person name="Manak J.R."/>
            <person name="Thompson E.M."/>
            <person name="Jaillon O."/>
            <person name="Du Pasquier L."/>
            <person name="Boudinot P."/>
            <person name="Liberles D.A."/>
            <person name="Volff J.N."/>
            <person name="Philippe H."/>
            <person name="Lenhard B."/>
            <person name="Roest Crollius H."/>
            <person name="Wincker P."/>
            <person name="Chourrout D."/>
        </authorList>
    </citation>
    <scope>NUCLEOTIDE SEQUENCE [LARGE SCALE GENOMIC DNA]</scope>
</reference>
<feature type="compositionally biased region" description="Basic and acidic residues" evidence="1">
    <location>
        <begin position="114"/>
        <end position="128"/>
    </location>
</feature>